<keyword evidence="3" id="KW-1185">Reference proteome</keyword>
<keyword evidence="1" id="KW-0472">Membrane</keyword>
<feature type="transmembrane region" description="Helical" evidence="1">
    <location>
        <begin position="207"/>
        <end position="227"/>
    </location>
</feature>
<comment type="caution">
    <text evidence="2">The sequence shown here is derived from an EMBL/GenBank/DDBJ whole genome shotgun (WGS) entry which is preliminary data.</text>
</comment>
<feature type="transmembrane region" description="Helical" evidence="1">
    <location>
        <begin position="140"/>
        <end position="158"/>
    </location>
</feature>
<dbReference type="Pfam" id="PF13398">
    <property type="entry name" value="Peptidase_M50B"/>
    <property type="match status" value="1"/>
</dbReference>
<sequence>MTAAVEPVPAWLVVVVTGVFAAGVSVSSFVRLMTGSRGVLVNLNVLGTVLHEAGHAAAACVTGGGVLQIRITGAESGWTYSWYRTWLSDVVTVAAGYAAPPLAGLGAASLLSRGRAGTLLTITVVAMALILIVTRDVVTLAAVAGIGAAGFAAAYWGPPWLQTWLGYVVAWLLLTSEIAGLATITVSRLRGTNGALADDAEQLATKTHVPAPVWIVAWFALICWAIWKGLGLLWP</sequence>
<feature type="transmembrane region" description="Helical" evidence="1">
    <location>
        <begin position="12"/>
        <end position="30"/>
    </location>
</feature>
<accession>A0ABW5GWQ7</accession>
<evidence type="ECO:0000256" key="1">
    <source>
        <dbReference type="SAM" id="Phobius"/>
    </source>
</evidence>
<protein>
    <submittedName>
        <fullName evidence="2">M50 family metallopeptidase</fullName>
    </submittedName>
</protein>
<name>A0ABW5GWQ7_9PSEU</name>
<dbReference type="Proteomes" id="UP001597419">
    <property type="component" value="Unassembled WGS sequence"/>
</dbReference>
<reference evidence="3" key="1">
    <citation type="journal article" date="2019" name="Int. J. Syst. Evol. Microbiol.">
        <title>The Global Catalogue of Microorganisms (GCM) 10K type strain sequencing project: providing services to taxonomists for standard genome sequencing and annotation.</title>
        <authorList>
            <consortium name="The Broad Institute Genomics Platform"/>
            <consortium name="The Broad Institute Genome Sequencing Center for Infectious Disease"/>
            <person name="Wu L."/>
            <person name="Ma J."/>
        </authorList>
    </citation>
    <scope>NUCLEOTIDE SEQUENCE [LARGE SCALE GENOMIC DNA]</scope>
    <source>
        <strain evidence="3">CGMCC 4.7643</strain>
    </source>
</reference>
<keyword evidence="1" id="KW-0812">Transmembrane</keyword>
<dbReference type="InterPro" id="IPR049500">
    <property type="entry name" value="Peptidase_M50B-like"/>
</dbReference>
<proteinExistence type="predicted"/>
<dbReference type="RefSeq" id="WP_345407537.1">
    <property type="nucleotide sequence ID" value="NZ_BAABHG010000022.1"/>
</dbReference>
<gene>
    <name evidence="2" type="ORF">ACFSYJ_42045</name>
</gene>
<organism evidence="2 3">
    <name type="scientific">Amycolatopsis samaneae</name>
    <dbReference type="NCBI Taxonomy" id="664691"/>
    <lineage>
        <taxon>Bacteria</taxon>
        <taxon>Bacillati</taxon>
        <taxon>Actinomycetota</taxon>
        <taxon>Actinomycetes</taxon>
        <taxon>Pseudonocardiales</taxon>
        <taxon>Pseudonocardiaceae</taxon>
        <taxon>Amycolatopsis</taxon>
    </lineage>
</organism>
<feature type="transmembrane region" description="Helical" evidence="1">
    <location>
        <begin position="90"/>
        <end position="110"/>
    </location>
</feature>
<keyword evidence="1" id="KW-1133">Transmembrane helix</keyword>
<feature type="transmembrane region" description="Helical" evidence="1">
    <location>
        <begin position="164"/>
        <end position="186"/>
    </location>
</feature>
<feature type="transmembrane region" description="Helical" evidence="1">
    <location>
        <begin position="116"/>
        <end position="133"/>
    </location>
</feature>
<dbReference type="EMBL" id="JBHUKU010000029">
    <property type="protein sequence ID" value="MFD2465261.1"/>
    <property type="molecule type" value="Genomic_DNA"/>
</dbReference>
<evidence type="ECO:0000313" key="3">
    <source>
        <dbReference type="Proteomes" id="UP001597419"/>
    </source>
</evidence>
<evidence type="ECO:0000313" key="2">
    <source>
        <dbReference type="EMBL" id="MFD2465261.1"/>
    </source>
</evidence>